<evidence type="ECO:0000259" key="3">
    <source>
        <dbReference type="PROSITE" id="PS51184"/>
    </source>
</evidence>
<reference evidence="6" key="1">
    <citation type="submission" date="2016-06" db="UniProtKB">
        <authorList>
            <consortium name="WormBaseParasite"/>
        </authorList>
    </citation>
    <scope>IDENTIFICATION</scope>
</reference>
<dbReference type="GO" id="GO:0046872">
    <property type="term" value="F:metal ion binding"/>
    <property type="evidence" value="ECO:0007669"/>
    <property type="project" value="UniProtKB-KW"/>
</dbReference>
<evidence type="ECO:0000256" key="1">
    <source>
        <dbReference type="ARBA" id="ARBA00022723"/>
    </source>
</evidence>
<proteinExistence type="predicted"/>
<dbReference type="Proteomes" id="UP000270296">
    <property type="component" value="Unassembled WGS sequence"/>
</dbReference>
<keyword evidence="5" id="KW-1185">Reference proteome</keyword>
<keyword evidence="1" id="KW-0479">Metal-binding</keyword>
<dbReference type="EMBL" id="UZAM01008131">
    <property type="protein sequence ID" value="VDP03392.1"/>
    <property type="molecule type" value="Genomic_DNA"/>
</dbReference>
<dbReference type="GO" id="GO:0006355">
    <property type="term" value="P:regulation of DNA-templated transcription"/>
    <property type="evidence" value="ECO:0007669"/>
    <property type="project" value="TreeGrafter"/>
</dbReference>
<dbReference type="GO" id="GO:0005634">
    <property type="term" value="C:nucleus"/>
    <property type="evidence" value="ECO:0007669"/>
    <property type="project" value="TreeGrafter"/>
</dbReference>
<reference evidence="4 5" key="2">
    <citation type="submission" date="2018-11" db="EMBL/GenBank/DDBJ databases">
        <authorList>
            <consortium name="Pathogen Informatics"/>
        </authorList>
    </citation>
    <scope>NUCLEOTIDE SEQUENCE [LARGE SCALE GENOMIC DNA]</scope>
</reference>
<evidence type="ECO:0000313" key="6">
    <source>
        <dbReference type="WBParaSite" id="SBAD_0000429201-mRNA-1"/>
    </source>
</evidence>
<evidence type="ECO:0000313" key="4">
    <source>
        <dbReference type="EMBL" id="VDP03392.1"/>
    </source>
</evidence>
<keyword evidence="2" id="KW-0408">Iron</keyword>
<name>A0A183IKG5_9BILA</name>
<protein>
    <submittedName>
        <fullName evidence="6">JmjC domain-containing protein</fullName>
    </submittedName>
</protein>
<dbReference type="GO" id="GO:0034647">
    <property type="term" value="F:histone H3K4me/H3K4me2/H3K4me3 demethylase activity"/>
    <property type="evidence" value="ECO:0007669"/>
    <property type="project" value="TreeGrafter"/>
</dbReference>
<dbReference type="OrthoDB" id="1678912at2759"/>
<organism evidence="6">
    <name type="scientific">Soboliphyme baturini</name>
    <dbReference type="NCBI Taxonomy" id="241478"/>
    <lineage>
        <taxon>Eukaryota</taxon>
        <taxon>Metazoa</taxon>
        <taxon>Ecdysozoa</taxon>
        <taxon>Nematoda</taxon>
        <taxon>Enoplea</taxon>
        <taxon>Dorylaimia</taxon>
        <taxon>Dioctophymatida</taxon>
        <taxon>Dioctophymatoidea</taxon>
        <taxon>Soboliphymatidae</taxon>
        <taxon>Soboliphyme</taxon>
    </lineage>
</organism>
<dbReference type="Pfam" id="PF02373">
    <property type="entry name" value="JmjC"/>
    <property type="match status" value="1"/>
</dbReference>
<dbReference type="WBParaSite" id="SBAD_0000429201-mRNA-1">
    <property type="protein sequence ID" value="SBAD_0000429201-mRNA-1"/>
    <property type="gene ID" value="SBAD_0000429201"/>
</dbReference>
<evidence type="ECO:0000313" key="5">
    <source>
        <dbReference type="Proteomes" id="UP000270296"/>
    </source>
</evidence>
<dbReference type="SMART" id="SM00558">
    <property type="entry name" value="JmjC"/>
    <property type="match status" value="1"/>
</dbReference>
<dbReference type="PANTHER" id="PTHR10694">
    <property type="entry name" value="LYSINE-SPECIFIC DEMETHYLASE"/>
    <property type="match status" value="1"/>
</dbReference>
<dbReference type="GO" id="GO:0000785">
    <property type="term" value="C:chromatin"/>
    <property type="evidence" value="ECO:0007669"/>
    <property type="project" value="TreeGrafter"/>
</dbReference>
<dbReference type="SUPFAM" id="SSF51197">
    <property type="entry name" value="Clavaminate synthase-like"/>
    <property type="match status" value="1"/>
</dbReference>
<feature type="domain" description="JmjC" evidence="3">
    <location>
        <begin position="1"/>
        <end position="151"/>
    </location>
</feature>
<dbReference type="Gene3D" id="2.60.120.650">
    <property type="entry name" value="Cupin"/>
    <property type="match status" value="1"/>
</dbReference>
<evidence type="ECO:0000256" key="2">
    <source>
        <dbReference type="ARBA" id="ARBA00023004"/>
    </source>
</evidence>
<gene>
    <name evidence="4" type="ORF">SBAD_LOCUS4111</name>
</gene>
<dbReference type="PANTHER" id="PTHR10694:SF33">
    <property type="entry name" value="LYSINE-SPECIFIC DEMETHYLASE 5"/>
    <property type="match status" value="1"/>
</dbReference>
<accession>A0A183IKG5</accession>
<dbReference type="PROSITE" id="PS51184">
    <property type="entry name" value="JMJC"/>
    <property type="match status" value="1"/>
</dbReference>
<dbReference type="AlphaFoldDB" id="A0A183IKG5"/>
<sequence>MSALAYIDPNISGMKVPWVYVGMCFSTFCWHTEDHWSYSINYLHWGEPKTWYGISGLDAVEFECAMKRIAPELFDSQPDLLHHLVTIINPQLLIEHGVKVYSVMQCAGEFVVTFPRSYHAGFNQGYNCAEAVNICPSDWVRIVFAMRVVAVRCLICS</sequence>
<dbReference type="InterPro" id="IPR003347">
    <property type="entry name" value="JmjC_dom"/>
</dbReference>